<evidence type="ECO:0000256" key="1">
    <source>
        <dbReference type="SAM" id="MobiDB-lite"/>
    </source>
</evidence>
<dbReference type="EMBL" id="LGRX02011493">
    <property type="protein sequence ID" value="KAK3268895.1"/>
    <property type="molecule type" value="Genomic_DNA"/>
</dbReference>
<organism evidence="2 3">
    <name type="scientific">Cymbomonas tetramitiformis</name>
    <dbReference type="NCBI Taxonomy" id="36881"/>
    <lineage>
        <taxon>Eukaryota</taxon>
        <taxon>Viridiplantae</taxon>
        <taxon>Chlorophyta</taxon>
        <taxon>Pyramimonadophyceae</taxon>
        <taxon>Pyramimonadales</taxon>
        <taxon>Pyramimonadaceae</taxon>
        <taxon>Cymbomonas</taxon>
    </lineage>
</organism>
<dbReference type="AlphaFoldDB" id="A0AAE0L231"/>
<evidence type="ECO:0000313" key="3">
    <source>
        <dbReference type="Proteomes" id="UP001190700"/>
    </source>
</evidence>
<sequence length="87" mass="9596">MLENCGNQGPHIGELRNSRSRKRKGDEFLGVSPAMIWYETHVMNFVVSQARLAAVQNGDAGGYSSDENDGDYDDRYEAGGEDVTINI</sequence>
<proteinExistence type="predicted"/>
<keyword evidence="3" id="KW-1185">Reference proteome</keyword>
<evidence type="ECO:0000313" key="2">
    <source>
        <dbReference type="EMBL" id="KAK3268895.1"/>
    </source>
</evidence>
<feature type="region of interest" description="Disordered" evidence="1">
    <location>
        <begin position="1"/>
        <end position="24"/>
    </location>
</feature>
<protein>
    <submittedName>
        <fullName evidence="2">Uncharacterized protein</fullName>
    </submittedName>
</protein>
<dbReference type="Proteomes" id="UP001190700">
    <property type="component" value="Unassembled WGS sequence"/>
</dbReference>
<feature type="region of interest" description="Disordered" evidence="1">
    <location>
        <begin position="58"/>
        <end position="78"/>
    </location>
</feature>
<reference evidence="2 3" key="1">
    <citation type="journal article" date="2015" name="Genome Biol. Evol.">
        <title>Comparative Genomics of a Bacterivorous Green Alga Reveals Evolutionary Causalities and Consequences of Phago-Mixotrophic Mode of Nutrition.</title>
        <authorList>
            <person name="Burns J.A."/>
            <person name="Paasch A."/>
            <person name="Narechania A."/>
            <person name="Kim E."/>
        </authorList>
    </citation>
    <scope>NUCLEOTIDE SEQUENCE [LARGE SCALE GENOMIC DNA]</scope>
    <source>
        <strain evidence="2 3">PLY_AMNH</strain>
    </source>
</reference>
<comment type="caution">
    <text evidence="2">The sequence shown here is derived from an EMBL/GenBank/DDBJ whole genome shotgun (WGS) entry which is preliminary data.</text>
</comment>
<accession>A0AAE0L231</accession>
<gene>
    <name evidence="2" type="ORF">CYMTET_22628</name>
</gene>
<name>A0AAE0L231_9CHLO</name>